<accession>A0A2W0C1A0</accession>
<organism evidence="1 2">
    <name type="scientific">Paenibacillus illinoisensis</name>
    <dbReference type="NCBI Taxonomy" id="59845"/>
    <lineage>
        <taxon>Bacteria</taxon>
        <taxon>Bacillati</taxon>
        <taxon>Bacillota</taxon>
        <taxon>Bacilli</taxon>
        <taxon>Bacillales</taxon>
        <taxon>Paenibacillaceae</taxon>
        <taxon>Paenibacillus</taxon>
    </lineage>
</organism>
<evidence type="ECO:0000313" key="2">
    <source>
        <dbReference type="Proteomes" id="UP000247459"/>
    </source>
</evidence>
<dbReference type="OrthoDB" id="7054537at2"/>
<dbReference type="Proteomes" id="UP000247459">
    <property type="component" value="Unassembled WGS sequence"/>
</dbReference>
<dbReference type="AlphaFoldDB" id="A0A2W0C1A0"/>
<comment type="caution">
    <text evidence="1">The sequence shown here is derived from an EMBL/GenBank/DDBJ whole genome shotgun (WGS) entry which is preliminary data.</text>
</comment>
<sequence length="583" mass="65028">MFGNSSRKIIGLLLLIGGIIMTGMASPVEADTGDIRAAWVWQAKSVQDDGGDELLANAAKHKINRLYVNVDMNLSDEVYRTFISKASDAGIAVEALGGDPSWAIQGREAPMLRLAAWVSDYNQGAAAEERFDAIHLDIKPYVLPAWKDDSESLVQSWVANMKLLLEQVEANGAIDINVDLPFWLDSYTIAGTKTTDDTDNLPLSRWFMEQFNHVTLLAYRDNAQGNNGIIQLIEQEMNWADASGASVTVGVNTKPMPGEEFTTFAGKGAAQLESVLAEVAESLRNHASYAGSAVHDIVYWGQLEPEEQPVPEKPTLQPEIRGTYIWEASQVTDDGGQHILEFAAAQHINFLYVRLDLDQPYSSYRSFVKRAQAQGIEIHAMGGHPIWGRSENRPRIERLINYVKNYNAEVEPEERFKGIHLDIEPYTLPEWNSDRDALLTEWAANISFFQEETKKDSSLETSADLAVWLDSSPLPGQDMSVSEFMIRTLDHVSLMAFRNTAEGSNGIAAVVRQEMEIADRLGKPLLISVEMKENHEGAHISFYEKGAAEMEQQLAKLPELLKAYEAYQGNMVHAYDYWINAKP</sequence>
<dbReference type="EMBL" id="PRLG01000029">
    <property type="protein sequence ID" value="PYY26063.1"/>
    <property type="molecule type" value="Genomic_DNA"/>
</dbReference>
<evidence type="ECO:0000313" key="1">
    <source>
        <dbReference type="EMBL" id="PYY26063.1"/>
    </source>
</evidence>
<name>A0A2W0C1A0_9BACL</name>
<proteinExistence type="predicted"/>
<reference evidence="1 2" key="1">
    <citation type="submission" date="2018-01" db="EMBL/GenBank/DDBJ databases">
        <title>Genome sequence of the PGP bacterium Paenibacillus illinoisensis E3.</title>
        <authorList>
            <person name="Rolli E."/>
            <person name="Marasco R."/>
            <person name="Bessem C."/>
            <person name="Michoud G."/>
            <person name="Gaiarsa S."/>
            <person name="Borin S."/>
            <person name="Daffonchio D."/>
        </authorList>
    </citation>
    <scope>NUCLEOTIDE SEQUENCE [LARGE SCALE GENOMIC DNA]</scope>
    <source>
        <strain evidence="1 2">E3</strain>
    </source>
</reference>
<gene>
    <name evidence="1" type="ORF">PIL02S_05433</name>
</gene>
<protein>
    <submittedName>
        <fullName evidence="1">Uncharacterized protein</fullName>
    </submittedName>
</protein>